<reference evidence="2 3" key="1">
    <citation type="submission" date="2024-04" db="EMBL/GenBank/DDBJ databases">
        <title>Isolation of an actinomycete strain from pig manure.</title>
        <authorList>
            <person name="Gong T."/>
            <person name="Yu Z."/>
            <person name="An M."/>
            <person name="Wei C."/>
            <person name="Yang W."/>
            <person name="Liu L."/>
        </authorList>
    </citation>
    <scope>NUCLEOTIDE SEQUENCE [LARGE SCALE GENOMIC DNA]</scope>
    <source>
        <strain evidence="2 3">ZF39</strain>
    </source>
</reference>
<keyword evidence="3" id="KW-1185">Reference proteome</keyword>
<protein>
    <submittedName>
        <fullName evidence="2">Uncharacterized protein</fullName>
    </submittedName>
</protein>
<organism evidence="2 3">
    <name type="scientific">Ammonicoccus fulvus</name>
    <dbReference type="NCBI Taxonomy" id="3138240"/>
    <lineage>
        <taxon>Bacteria</taxon>
        <taxon>Bacillati</taxon>
        <taxon>Actinomycetota</taxon>
        <taxon>Actinomycetes</taxon>
        <taxon>Propionibacteriales</taxon>
        <taxon>Propionibacteriaceae</taxon>
        <taxon>Ammonicoccus</taxon>
    </lineage>
</organism>
<dbReference type="EMBL" id="CP154795">
    <property type="protein sequence ID" value="XAN08028.1"/>
    <property type="molecule type" value="Genomic_DNA"/>
</dbReference>
<dbReference type="Proteomes" id="UP001442841">
    <property type="component" value="Chromosome"/>
</dbReference>
<accession>A0ABZ3FTC2</accession>
<sequence length="90" mass="9484">MTNPVPGPPPGARPVPAPAPPGGDSAPRPAEDADQLPAQDPTHPEIERAIADLEADLPELPLDQHHARLTAVLEVLDSTLDRARQADSPR</sequence>
<dbReference type="RefSeq" id="WP_425309484.1">
    <property type="nucleotide sequence ID" value="NZ_CP154795.1"/>
</dbReference>
<name>A0ABZ3FTC2_9ACTN</name>
<evidence type="ECO:0000313" key="3">
    <source>
        <dbReference type="Proteomes" id="UP001442841"/>
    </source>
</evidence>
<evidence type="ECO:0000256" key="1">
    <source>
        <dbReference type="SAM" id="MobiDB-lite"/>
    </source>
</evidence>
<gene>
    <name evidence="2" type="ORF">AADG42_12180</name>
</gene>
<feature type="compositionally biased region" description="Pro residues" evidence="1">
    <location>
        <begin position="1"/>
        <end position="21"/>
    </location>
</feature>
<evidence type="ECO:0000313" key="2">
    <source>
        <dbReference type="EMBL" id="XAN08028.1"/>
    </source>
</evidence>
<feature type="region of interest" description="Disordered" evidence="1">
    <location>
        <begin position="1"/>
        <end position="45"/>
    </location>
</feature>
<proteinExistence type="predicted"/>